<comment type="caution">
    <text evidence="6">The sequence shown here is derived from an EMBL/GenBank/DDBJ whole genome shotgun (WGS) entry which is preliminary data.</text>
</comment>
<keyword evidence="2 5" id="KW-0812">Transmembrane</keyword>
<proteinExistence type="predicted"/>
<evidence type="ECO:0008006" key="8">
    <source>
        <dbReference type="Google" id="ProtNLM"/>
    </source>
</evidence>
<evidence type="ECO:0000256" key="2">
    <source>
        <dbReference type="ARBA" id="ARBA00022692"/>
    </source>
</evidence>
<accession>A0ABP8JKS3</accession>
<feature type="transmembrane region" description="Helical" evidence="5">
    <location>
        <begin position="71"/>
        <end position="88"/>
    </location>
</feature>
<sequence length="210" mass="22454">MRRRQQFLGRYLPGDGWLHRTPAGAKFAGLAALSLVVLLARSPWVSLASLGLVLLLGTSARIPLRELVSPVRRVWLIVAFIVVFHLVFSDPVTALRVVSTILACVLAAGLLMLTTPVAVLLAVFAALARPLRLLGVDPDRVALTAALMVRSLAYLADLTAVTGDSARARGLERNLRARTVPVLLGAVKYATDTGRALDARGLGDPDPERP</sequence>
<keyword evidence="4 5" id="KW-0472">Membrane</keyword>
<evidence type="ECO:0000313" key="7">
    <source>
        <dbReference type="Proteomes" id="UP001500642"/>
    </source>
</evidence>
<evidence type="ECO:0000256" key="4">
    <source>
        <dbReference type="ARBA" id="ARBA00023136"/>
    </source>
</evidence>
<dbReference type="RefSeq" id="WP_345031889.1">
    <property type="nucleotide sequence ID" value="NZ_BAABGL010000015.1"/>
</dbReference>
<dbReference type="CDD" id="cd16914">
    <property type="entry name" value="EcfT"/>
    <property type="match status" value="1"/>
</dbReference>
<organism evidence="6 7">
    <name type="scientific">Brevibacterium pityocampae</name>
    <dbReference type="NCBI Taxonomy" id="506594"/>
    <lineage>
        <taxon>Bacteria</taxon>
        <taxon>Bacillati</taxon>
        <taxon>Actinomycetota</taxon>
        <taxon>Actinomycetes</taxon>
        <taxon>Micrococcales</taxon>
        <taxon>Brevibacteriaceae</taxon>
        <taxon>Brevibacterium</taxon>
    </lineage>
</organism>
<gene>
    <name evidence="6" type="ORF">GCM10023167_20430</name>
</gene>
<dbReference type="Proteomes" id="UP001500642">
    <property type="component" value="Unassembled WGS sequence"/>
</dbReference>
<dbReference type="InterPro" id="IPR003339">
    <property type="entry name" value="ABC/ECF_trnsptr_transmembrane"/>
</dbReference>
<protein>
    <recommendedName>
        <fullName evidence="8">Biotin transport system permease protein</fullName>
    </recommendedName>
</protein>
<keyword evidence="7" id="KW-1185">Reference proteome</keyword>
<dbReference type="Pfam" id="PF02361">
    <property type="entry name" value="CbiQ"/>
    <property type="match status" value="1"/>
</dbReference>
<dbReference type="EMBL" id="BAABGL010000015">
    <property type="protein sequence ID" value="GAA4392325.1"/>
    <property type="molecule type" value="Genomic_DNA"/>
</dbReference>
<evidence type="ECO:0000256" key="1">
    <source>
        <dbReference type="ARBA" id="ARBA00004141"/>
    </source>
</evidence>
<evidence type="ECO:0000256" key="3">
    <source>
        <dbReference type="ARBA" id="ARBA00022989"/>
    </source>
</evidence>
<reference evidence="7" key="1">
    <citation type="journal article" date="2019" name="Int. J. Syst. Evol. Microbiol.">
        <title>The Global Catalogue of Microorganisms (GCM) 10K type strain sequencing project: providing services to taxonomists for standard genome sequencing and annotation.</title>
        <authorList>
            <consortium name="The Broad Institute Genomics Platform"/>
            <consortium name="The Broad Institute Genome Sequencing Center for Infectious Disease"/>
            <person name="Wu L."/>
            <person name="Ma J."/>
        </authorList>
    </citation>
    <scope>NUCLEOTIDE SEQUENCE [LARGE SCALE GENOMIC DNA]</scope>
    <source>
        <strain evidence="7">JCM 17808</strain>
    </source>
</reference>
<evidence type="ECO:0000313" key="6">
    <source>
        <dbReference type="EMBL" id="GAA4392325.1"/>
    </source>
</evidence>
<keyword evidence="3 5" id="KW-1133">Transmembrane helix</keyword>
<evidence type="ECO:0000256" key="5">
    <source>
        <dbReference type="SAM" id="Phobius"/>
    </source>
</evidence>
<comment type="subcellular location">
    <subcellularLocation>
        <location evidence="1">Membrane</location>
        <topology evidence="1">Multi-pass membrane protein</topology>
    </subcellularLocation>
</comment>
<name>A0ABP8JKS3_9MICO</name>
<feature type="transmembrane region" description="Helical" evidence="5">
    <location>
        <begin position="100"/>
        <end position="127"/>
    </location>
</feature>